<reference evidence="2" key="1">
    <citation type="journal article" date="2023" name="Mol. Phylogenet. Evol.">
        <title>Genome-scale phylogeny and comparative genomics of the fungal order Sordariales.</title>
        <authorList>
            <person name="Hensen N."/>
            <person name="Bonometti L."/>
            <person name="Westerberg I."/>
            <person name="Brannstrom I.O."/>
            <person name="Guillou S."/>
            <person name="Cros-Aarteil S."/>
            <person name="Calhoun S."/>
            <person name="Haridas S."/>
            <person name="Kuo A."/>
            <person name="Mondo S."/>
            <person name="Pangilinan J."/>
            <person name="Riley R."/>
            <person name="LaButti K."/>
            <person name="Andreopoulos B."/>
            <person name="Lipzen A."/>
            <person name="Chen C."/>
            <person name="Yan M."/>
            <person name="Daum C."/>
            <person name="Ng V."/>
            <person name="Clum A."/>
            <person name="Steindorff A."/>
            <person name="Ohm R.A."/>
            <person name="Martin F."/>
            <person name="Silar P."/>
            <person name="Natvig D.O."/>
            <person name="Lalanne C."/>
            <person name="Gautier V."/>
            <person name="Ament-Velasquez S.L."/>
            <person name="Kruys A."/>
            <person name="Hutchinson M.I."/>
            <person name="Powell A.J."/>
            <person name="Barry K."/>
            <person name="Miller A.N."/>
            <person name="Grigoriev I.V."/>
            <person name="Debuchy R."/>
            <person name="Gladieux P."/>
            <person name="Hiltunen Thoren M."/>
            <person name="Johannesson H."/>
        </authorList>
    </citation>
    <scope>NUCLEOTIDE SEQUENCE</scope>
    <source>
        <strain evidence="2">CBS 508.74</strain>
    </source>
</reference>
<reference evidence="2" key="2">
    <citation type="submission" date="2023-05" db="EMBL/GenBank/DDBJ databases">
        <authorList>
            <consortium name="Lawrence Berkeley National Laboratory"/>
            <person name="Steindorff A."/>
            <person name="Hensen N."/>
            <person name="Bonometti L."/>
            <person name="Westerberg I."/>
            <person name="Brannstrom I.O."/>
            <person name="Guillou S."/>
            <person name="Cros-Aarteil S."/>
            <person name="Calhoun S."/>
            <person name="Haridas S."/>
            <person name="Kuo A."/>
            <person name="Mondo S."/>
            <person name="Pangilinan J."/>
            <person name="Riley R."/>
            <person name="Labutti K."/>
            <person name="Andreopoulos B."/>
            <person name="Lipzen A."/>
            <person name="Chen C."/>
            <person name="Yanf M."/>
            <person name="Daum C."/>
            <person name="Ng V."/>
            <person name="Clum A."/>
            <person name="Ohm R."/>
            <person name="Martin F."/>
            <person name="Silar P."/>
            <person name="Natvig D."/>
            <person name="Lalanne C."/>
            <person name="Gautier V."/>
            <person name="Ament-Velasquez S.L."/>
            <person name="Kruys A."/>
            <person name="Hutchinson M.I."/>
            <person name="Powell A.J."/>
            <person name="Barry K."/>
            <person name="Miller A.N."/>
            <person name="Grigoriev I.V."/>
            <person name="Debuchy R."/>
            <person name="Gladieux P."/>
            <person name="Thoren M.H."/>
            <person name="Johannesson H."/>
        </authorList>
    </citation>
    <scope>NUCLEOTIDE SEQUENCE</scope>
    <source>
        <strain evidence="2">CBS 508.74</strain>
    </source>
</reference>
<dbReference type="AlphaFoldDB" id="A0AAN6QCY2"/>
<comment type="caution">
    <text evidence="2">The sequence shown here is derived from an EMBL/GenBank/DDBJ whole genome shotgun (WGS) entry which is preliminary data.</text>
</comment>
<gene>
    <name evidence="2" type="ORF">N656DRAFT_772719</name>
</gene>
<evidence type="ECO:0000313" key="2">
    <source>
        <dbReference type="EMBL" id="KAK4107286.1"/>
    </source>
</evidence>
<feature type="region of interest" description="Disordered" evidence="1">
    <location>
        <begin position="94"/>
        <end position="174"/>
    </location>
</feature>
<evidence type="ECO:0000256" key="1">
    <source>
        <dbReference type="SAM" id="MobiDB-lite"/>
    </source>
</evidence>
<feature type="compositionally biased region" description="Basic and acidic residues" evidence="1">
    <location>
        <begin position="240"/>
        <end position="268"/>
    </location>
</feature>
<name>A0AAN6QCY2_9PEZI</name>
<organism evidence="2 3">
    <name type="scientific">Canariomyces notabilis</name>
    <dbReference type="NCBI Taxonomy" id="2074819"/>
    <lineage>
        <taxon>Eukaryota</taxon>
        <taxon>Fungi</taxon>
        <taxon>Dikarya</taxon>
        <taxon>Ascomycota</taxon>
        <taxon>Pezizomycotina</taxon>
        <taxon>Sordariomycetes</taxon>
        <taxon>Sordariomycetidae</taxon>
        <taxon>Sordariales</taxon>
        <taxon>Chaetomiaceae</taxon>
        <taxon>Canariomyces</taxon>
    </lineage>
</organism>
<keyword evidence="3" id="KW-1185">Reference proteome</keyword>
<accession>A0AAN6QCY2</accession>
<feature type="region of interest" description="Disordered" evidence="1">
    <location>
        <begin position="15"/>
        <end position="81"/>
    </location>
</feature>
<evidence type="ECO:0000313" key="3">
    <source>
        <dbReference type="Proteomes" id="UP001302812"/>
    </source>
</evidence>
<dbReference type="RefSeq" id="XP_064664856.1">
    <property type="nucleotide sequence ID" value="XM_064813950.1"/>
</dbReference>
<dbReference type="Proteomes" id="UP001302812">
    <property type="component" value="Unassembled WGS sequence"/>
</dbReference>
<sequence>MATVCLDNQVFYNPPVAAGPDPANCGLLVRKGDPAPFLPPPPQQGAHNSRHGGAGKSQNNAILIPDSESDDDSDDGRSDMSFASLDELVAAASKKLESSGVASAGESRDTIPDDIDVSKPSVTSERGPDDEVADEQQQRGSPGPSPETLSDSPRPSEKPCGTTSNHDGSIYLGSEEWDRPFPFSFAAIRQKHAAQSQSMLDPHSPGLAASGLGFESQQQSDGHCLSQHCDRCGDSSQKGSPEHHHLIPDDSEERVRTPTLPDDKEYHWARTSGY</sequence>
<dbReference type="EMBL" id="MU853377">
    <property type="protein sequence ID" value="KAK4107286.1"/>
    <property type="molecule type" value="Genomic_DNA"/>
</dbReference>
<dbReference type="GeneID" id="89938075"/>
<proteinExistence type="predicted"/>
<feature type="region of interest" description="Disordered" evidence="1">
    <location>
        <begin position="190"/>
        <end position="274"/>
    </location>
</feature>
<protein>
    <submittedName>
        <fullName evidence="2">Uncharacterized protein</fullName>
    </submittedName>
</protein>